<dbReference type="PANTHER" id="PTHR37841">
    <property type="entry name" value="GLR2918 PROTEIN"/>
    <property type="match status" value="1"/>
</dbReference>
<organism evidence="1 2">
    <name type="scientific">Sphingobacterium daejeonense</name>
    <dbReference type="NCBI Taxonomy" id="371142"/>
    <lineage>
        <taxon>Bacteria</taxon>
        <taxon>Pseudomonadati</taxon>
        <taxon>Bacteroidota</taxon>
        <taxon>Sphingobacteriia</taxon>
        <taxon>Sphingobacteriales</taxon>
        <taxon>Sphingobacteriaceae</taxon>
        <taxon>Sphingobacterium</taxon>
    </lineage>
</organism>
<dbReference type="EMBL" id="JBHTKY010000014">
    <property type="protein sequence ID" value="MFD1166084.1"/>
    <property type="molecule type" value="Genomic_DNA"/>
</dbReference>
<dbReference type="RefSeq" id="WP_380896496.1">
    <property type="nucleotide sequence ID" value="NZ_JBHTKY010000014.1"/>
</dbReference>
<comment type="caution">
    <text evidence="1">The sequence shown here is derived from an EMBL/GenBank/DDBJ whole genome shotgun (WGS) entry which is preliminary data.</text>
</comment>
<keyword evidence="2" id="KW-1185">Reference proteome</keyword>
<evidence type="ECO:0000313" key="2">
    <source>
        <dbReference type="Proteomes" id="UP001597205"/>
    </source>
</evidence>
<dbReference type="PANTHER" id="PTHR37841:SF1">
    <property type="entry name" value="DUF3298 DOMAIN-CONTAINING PROTEIN"/>
    <property type="match status" value="1"/>
</dbReference>
<reference evidence="2" key="1">
    <citation type="journal article" date="2019" name="Int. J. Syst. Evol. Microbiol.">
        <title>The Global Catalogue of Microorganisms (GCM) 10K type strain sequencing project: providing services to taxonomists for standard genome sequencing and annotation.</title>
        <authorList>
            <consortium name="The Broad Institute Genomics Platform"/>
            <consortium name="The Broad Institute Genome Sequencing Center for Infectious Disease"/>
            <person name="Wu L."/>
            <person name="Ma J."/>
        </authorList>
    </citation>
    <scope>NUCLEOTIDE SEQUENCE [LARGE SCALE GENOMIC DNA]</scope>
    <source>
        <strain evidence="2">CCUG 52468</strain>
    </source>
</reference>
<protein>
    <submittedName>
        <fullName evidence="1">WG repeat-containing protein</fullName>
    </submittedName>
</protein>
<evidence type="ECO:0000313" key="1">
    <source>
        <dbReference type="EMBL" id="MFD1166084.1"/>
    </source>
</evidence>
<sequence length="470" mass="53359">MMKKIISLILLVISSQYLIAQEEVYKIDYTLFVDDSFKSNLQDIDSTNENADLLISMLEGFKNESLLSAWVGKEKNKIQSNYLDVWIQLRDTKAKTLVRLDNSNSTYSTIAYNGEPNLLLKPVQLSTETKIIAGQECKLAIFEFDFEDMEIEETPKIEVWYSEKIPQIVWGEYQYLTDVPGAALEISTSGVSFIAKNVSKLTVPNSFFEIPDGYTEVDSLDPDYSEMFENIEMGEGILAYFDQDLNKYGMKKENGEIITEPIFGSITPFNNKIAIAFYDLDGFALIDVNGKNISKTNFEYIGFDPELNAYQYMLDGRMSMMDDKGNPIWKNSYEYFTPFTGNYSIISENGQSGVIDKKGDIVVPLTEHIIVSNDNFHYITEEKNEFKAYEIKSNKFVISGYTFLSTTNSENVFKASEDGENFGLINKNGEVILPYDYVYISDFTNGLATAMKNGENEEVTINTLGEIIND</sequence>
<dbReference type="InterPro" id="IPR032774">
    <property type="entry name" value="WG_beta_rep"/>
</dbReference>
<dbReference type="Proteomes" id="UP001597205">
    <property type="component" value="Unassembled WGS sequence"/>
</dbReference>
<accession>A0ABW3RLW1</accession>
<gene>
    <name evidence="1" type="ORF">ACFQ2C_10755</name>
</gene>
<proteinExistence type="predicted"/>
<name>A0ABW3RLW1_9SPHI</name>
<dbReference type="Pfam" id="PF14903">
    <property type="entry name" value="WG_beta_rep"/>
    <property type="match status" value="2"/>
</dbReference>